<organism evidence="3 4">
    <name type="scientific">Diploscapter pachys</name>
    <dbReference type="NCBI Taxonomy" id="2018661"/>
    <lineage>
        <taxon>Eukaryota</taxon>
        <taxon>Metazoa</taxon>
        <taxon>Ecdysozoa</taxon>
        <taxon>Nematoda</taxon>
        <taxon>Chromadorea</taxon>
        <taxon>Rhabditida</taxon>
        <taxon>Rhabditina</taxon>
        <taxon>Rhabditomorpha</taxon>
        <taxon>Rhabditoidea</taxon>
        <taxon>Rhabditidae</taxon>
        <taxon>Diploscapter</taxon>
    </lineage>
</organism>
<evidence type="ECO:0000259" key="2">
    <source>
        <dbReference type="PROSITE" id="PS51841"/>
    </source>
</evidence>
<dbReference type="PANTHER" id="PTHR45721">
    <property type="entry name" value="LAMIN DM0-RELATED"/>
    <property type="match status" value="1"/>
</dbReference>
<dbReference type="PROSITE" id="PS51841">
    <property type="entry name" value="LTD"/>
    <property type="match status" value="1"/>
</dbReference>
<keyword evidence="4" id="KW-1185">Reference proteome</keyword>
<dbReference type="Gene3D" id="2.60.40.1260">
    <property type="entry name" value="Lamin Tail domain"/>
    <property type="match status" value="2"/>
</dbReference>
<dbReference type="AlphaFoldDB" id="A0A2A2L589"/>
<comment type="caution">
    <text evidence="3">The sequence shown here is derived from an EMBL/GenBank/DDBJ whole genome shotgun (WGS) entry which is preliminary data.</text>
</comment>
<gene>
    <name evidence="3" type="ORF">WR25_13210</name>
</gene>
<dbReference type="InterPro" id="IPR001322">
    <property type="entry name" value="Lamin_tail_dom"/>
</dbReference>
<accession>A0A2A2L589</accession>
<dbReference type="Proteomes" id="UP000218231">
    <property type="component" value="Unassembled WGS sequence"/>
</dbReference>
<evidence type="ECO:0000256" key="1">
    <source>
        <dbReference type="ARBA" id="ARBA00023054"/>
    </source>
</evidence>
<dbReference type="GO" id="GO:0005652">
    <property type="term" value="C:nuclear lamina"/>
    <property type="evidence" value="ECO:0007669"/>
    <property type="project" value="TreeGrafter"/>
</dbReference>
<dbReference type="GO" id="GO:0090435">
    <property type="term" value="P:protein localization to nuclear envelope"/>
    <property type="evidence" value="ECO:0007669"/>
    <property type="project" value="TreeGrafter"/>
</dbReference>
<dbReference type="GO" id="GO:0007097">
    <property type="term" value="P:nuclear migration"/>
    <property type="evidence" value="ECO:0007669"/>
    <property type="project" value="TreeGrafter"/>
</dbReference>
<dbReference type="GO" id="GO:0051664">
    <property type="term" value="P:nuclear pore localization"/>
    <property type="evidence" value="ECO:0007669"/>
    <property type="project" value="TreeGrafter"/>
</dbReference>
<sequence>MDDEKYGKALRSRSRSPERAIKYVYYEPVKHSSGGQYIAVENTSLIYDINISAWKVEHIVNGVLDAMFAFPSGRIILRPKQTIKIWGNAYRYLASLYDFVCDTYSRFGVGYETQTVVLNQFREEVARFIRRGRSSSPRYWIDRGVDIYDSVVTCDRKVRSEKCSHHSTQLVELNNLKHLIKTRNARNFDFDFEFKISAPLIKTVNLVGDEICTGETTATVRFRIRRRDGVTFTPPIGNQYVIIENRNYFEVDISRWRIEEIVNGNYRGQFVFPEGTTLLPREEVKASS</sequence>
<dbReference type="PANTHER" id="PTHR45721:SF12">
    <property type="entry name" value="INTERMEDIATE FILAMENT PROTEIN IFA-1"/>
    <property type="match status" value="1"/>
</dbReference>
<protein>
    <recommendedName>
        <fullName evidence="2">LTD domain-containing protein</fullName>
    </recommendedName>
</protein>
<proteinExistence type="predicted"/>
<dbReference type="GO" id="GO:0031507">
    <property type="term" value="P:heterochromatin formation"/>
    <property type="evidence" value="ECO:0007669"/>
    <property type="project" value="TreeGrafter"/>
</dbReference>
<feature type="domain" description="LTD" evidence="2">
    <location>
        <begin position="14"/>
        <end position="132"/>
    </location>
</feature>
<evidence type="ECO:0000313" key="3">
    <source>
        <dbReference type="EMBL" id="PAV81431.1"/>
    </source>
</evidence>
<keyword evidence="1" id="KW-0175">Coiled coil</keyword>
<dbReference type="SUPFAM" id="SSF74853">
    <property type="entry name" value="Lamin A/C globular tail domain"/>
    <property type="match status" value="2"/>
</dbReference>
<dbReference type="EMBL" id="LIAE01007173">
    <property type="protein sequence ID" value="PAV81431.1"/>
    <property type="molecule type" value="Genomic_DNA"/>
</dbReference>
<evidence type="ECO:0000313" key="4">
    <source>
        <dbReference type="Proteomes" id="UP000218231"/>
    </source>
</evidence>
<dbReference type="STRING" id="2018661.A0A2A2L589"/>
<dbReference type="GO" id="GO:0006998">
    <property type="term" value="P:nuclear envelope organization"/>
    <property type="evidence" value="ECO:0007669"/>
    <property type="project" value="TreeGrafter"/>
</dbReference>
<dbReference type="InterPro" id="IPR036415">
    <property type="entry name" value="Lamin_tail_dom_sf"/>
</dbReference>
<reference evidence="3 4" key="1">
    <citation type="journal article" date="2017" name="Curr. Biol.">
        <title>Genome architecture and evolution of a unichromosomal asexual nematode.</title>
        <authorList>
            <person name="Fradin H."/>
            <person name="Zegar C."/>
            <person name="Gutwein M."/>
            <person name="Lucas J."/>
            <person name="Kovtun M."/>
            <person name="Corcoran D."/>
            <person name="Baugh L.R."/>
            <person name="Kiontke K."/>
            <person name="Gunsalus K."/>
            <person name="Fitch D.H."/>
            <person name="Piano F."/>
        </authorList>
    </citation>
    <scope>NUCLEOTIDE SEQUENCE [LARGE SCALE GENOMIC DNA]</scope>
    <source>
        <strain evidence="3">PF1309</strain>
    </source>
</reference>
<name>A0A2A2L589_9BILA</name>
<dbReference type="GO" id="GO:0005200">
    <property type="term" value="F:structural constituent of cytoskeleton"/>
    <property type="evidence" value="ECO:0007669"/>
    <property type="project" value="TreeGrafter"/>
</dbReference>